<dbReference type="SUPFAM" id="SSF53955">
    <property type="entry name" value="Lysozyme-like"/>
    <property type="match status" value="1"/>
</dbReference>
<dbReference type="AlphaFoldDB" id="A0A940S0G0"/>
<dbReference type="PANTHER" id="PTHR37423:SF2">
    <property type="entry name" value="MEMBRANE-BOUND LYTIC MUREIN TRANSGLYCOSYLASE C"/>
    <property type="match status" value="1"/>
</dbReference>
<comment type="caution">
    <text evidence="4">The sequence shown here is derived from an EMBL/GenBank/DDBJ whole genome shotgun (WGS) entry which is preliminary data.</text>
</comment>
<dbReference type="Gene3D" id="1.10.530.10">
    <property type="match status" value="1"/>
</dbReference>
<evidence type="ECO:0000256" key="2">
    <source>
        <dbReference type="ARBA" id="ARBA00009387"/>
    </source>
</evidence>
<reference evidence="4" key="1">
    <citation type="submission" date="2021-03" db="EMBL/GenBank/DDBJ databases">
        <title>Sagittula salina sp. nov. strain M10.9X isolated from the marine waste.</title>
        <authorList>
            <person name="Satari L."/>
            <person name="Molina-Menor E."/>
            <person name="Vidal-Verdu A."/>
            <person name="Pascual J."/>
            <person name="Pereto J."/>
            <person name="Porcar M."/>
        </authorList>
    </citation>
    <scope>NUCLEOTIDE SEQUENCE</scope>
    <source>
        <strain evidence="4">M10.9X</strain>
    </source>
</reference>
<dbReference type="PANTHER" id="PTHR37423">
    <property type="entry name" value="SOLUBLE LYTIC MUREIN TRANSGLYCOSYLASE-RELATED"/>
    <property type="match status" value="1"/>
</dbReference>
<dbReference type="InterPro" id="IPR023346">
    <property type="entry name" value="Lysozyme-like_dom_sf"/>
</dbReference>
<name>A0A940S0G0_9RHOB</name>
<comment type="similarity">
    <text evidence="2">Belongs to the virb1 family.</text>
</comment>
<dbReference type="InterPro" id="IPR008258">
    <property type="entry name" value="Transglycosylase_SLT_dom_1"/>
</dbReference>
<dbReference type="CDD" id="cd00254">
    <property type="entry name" value="LT-like"/>
    <property type="match status" value="1"/>
</dbReference>
<keyword evidence="5" id="KW-1185">Reference proteome</keyword>
<gene>
    <name evidence="4" type="ORF">J5474_11100</name>
</gene>
<accession>A0A940S0G0</accession>
<dbReference type="Pfam" id="PF01464">
    <property type="entry name" value="SLT"/>
    <property type="match status" value="1"/>
</dbReference>
<protein>
    <submittedName>
        <fullName evidence="4">Lytic transglycosylase domain-containing protein</fullName>
    </submittedName>
</protein>
<sequence length="213" mass="22552">MAGTRSGTGRVTGTVAVLCALAGLVAGDAASADIVSTKSRSRLFSSQTSVLDQRASQQYNSSVRLQPPKVVTPTKWGATGGDDGATPKYRGGYNGPFAVMARVAAQKHGVPEDLFLRLVHQESRFNPGARSHKGAIGLAQLMPATAAALGVDPDDPRQNLEGGARYLKAQYRKFGSWRLALAAYNAGPAAVEKHNGVPPYRETKNYVKVIWGS</sequence>
<dbReference type="RefSeq" id="WP_209360969.1">
    <property type="nucleotide sequence ID" value="NZ_JAGISH010000005.1"/>
</dbReference>
<comment type="similarity">
    <text evidence="1">Belongs to the transglycosylase Slt family.</text>
</comment>
<dbReference type="Proteomes" id="UP000675940">
    <property type="component" value="Unassembled WGS sequence"/>
</dbReference>
<evidence type="ECO:0000256" key="1">
    <source>
        <dbReference type="ARBA" id="ARBA00007734"/>
    </source>
</evidence>
<evidence type="ECO:0000313" key="4">
    <source>
        <dbReference type="EMBL" id="MBP0483033.1"/>
    </source>
</evidence>
<feature type="domain" description="Transglycosylase SLT" evidence="3">
    <location>
        <begin position="101"/>
        <end position="205"/>
    </location>
</feature>
<proteinExistence type="inferred from homology"/>
<dbReference type="EMBL" id="JAGISH010000005">
    <property type="protein sequence ID" value="MBP0483033.1"/>
    <property type="molecule type" value="Genomic_DNA"/>
</dbReference>
<evidence type="ECO:0000259" key="3">
    <source>
        <dbReference type="Pfam" id="PF01464"/>
    </source>
</evidence>
<organism evidence="4 5">
    <name type="scientific">Sagittula salina</name>
    <dbReference type="NCBI Taxonomy" id="2820268"/>
    <lineage>
        <taxon>Bacteria</taxon>
        <taxon>Pseudomonadati</taxon>
        <taxon>Pseudomonadota</taxon>
        <taxon>Alphaproteobacteria</taxon>
        <taxon>Rhodobacterales</taxon>
        <taxon>Roseobacteraceae</taxon>
        <taxon>Sagittula</taxon>
    </lineage>
</organism>
<evidence type="ECO:0000313" key="5">
    <source>
        <dbReference type="Proteomes" id="UP000675940"/>
    </source>
</evidence>